<feature type="region of interest" description="Disordered" evidence="1">
    <location>
        <begin position="194"/>
        <end position="240"/>
    </location>
</feature>
<proteinExistence type="predicted"/>
<name>W2S7T0_CYPE1</name>
<dbReference type="HOGENOM" id="CLU_083053_0_0_1"/>
<sequence>MTSFVPAVRACCARASLRAARPATRSFATSTRLQRQGPGTGENFEQANDPTPRKLTPNVSQTNAEGVTAMGNRDGVLQQSVESQEKQRQMQAPNRARPWSRNQQAREVAMSGPRFEQTIMDLQPQPPAAIELIHKQPVRWVDAKSVACDGGGGPLGHPKIFINLDKPQICECTYCGLPYAKKAHKEYLQSLPSTTYPLEPSNDPAQVQMPQTASMKGEIQGHYPPLKGEVDAEAVSGAQR</sequence>
<dbReference type="VEuPathDB" id="FungiDB:HMPREF1541_10360"/>
<dbReference type="eggNOG" id="KOG3456">
    <property type="taxonomic scope" value="Eukaryota"/>
</dbReference>
<dbReference type="InParanoid" id="W2S7T0"/>
<dbReference type="OrthoDB" id="307899at2759"/>
<gene>
    <name evidence="3" type="ORF">HMPREF1541_10360</name>
</gene>
<evidence type="ECO:0000313" key="4">
    <source>
        <dbReference type="Proteomes" id="UP000030752"/>
    </source>
</evidence>
<dbReference type="GO" id="GO:0006120">
    <property type="term" value="P:mitochondrial electron transport, NADH to ubiquinone"/>
    <property type="evidence" value="ECO:0007669"/>
    <property type="project" value="TreeGrafter"/>
</dbReference>
<evidence type="ECO:0000259" key="2">
    <source>
        <dbReference type="Pfam" id="PF10276"/>
    </source>
</evidence>
<dbReference type="Proteomes" id="UP000030752">
    <property type="component" value="Unassembled WGS sequence"/>
</dbReference>
<evidence type="ECO:0000256" key="1">
    <source>
        <dbReference type="SAM" id="MobiDB-lite"/>
    </source>
</evidence>
<dbReference type="RefSeq" id="XP_008713253.1">
    <property type="nucleotide sequence ID" value="XM_008715031.1"/>
</dbReference>
<feature type="domain" description="Zinc finger CHCC-type" evidence="2">
    <location>
        <begin position="144"/>
        <end position="179"/>
    </location>
</feature>
<dbReference type="Pfam" id="PF10276">
    <property type="entry name" value="zf-CHCC"/>
    <property type="match status" value="1"/>
</dbReference>
<dbReference type="STRING" id="1220924.W2S7T0"/>
<dbReference type="InterPro" id="IPR019401">
    <property type="entry name" value="Znf_CHCC"/>
</dbReference>
<feature type="compositionally biased region" description="Polar residues" evidence="1">
    <location>
        <begin position="203"/>
        <end position="214"/>
    </location>
</feature>
<dbReference type="PANTHER" id="PTHR13156">
    <property type="entry name" value="NADH-UBIQUINONE OXIDOREDUCTASE 13 KD-A SUBUNIT"/>
    <property type="match status" value="1"/>
</dbReference>
<feature type="region of interest" description="Disordered" evidence="1">
    <location>
        <begin position="78"/>
        <end position="102"/>
    </location>
</feature>
<evidence type="ECO:0000313" key="3">
    <source>
        <dbReference type="EMBL" id="ETN44690.1"/>
    </source>
</evidence>
<dbReference type="FunFam" id="2.60.260.40:FF:000003">
    <property type="entry name" value="NADH dehydrogenase [ubiquinone] iron-sulfur protein 6, mitochondrial"/>
    <property type="match status" value="1"/>
</dbReference>
<keyword evidence="4" id="KW-1185">Reference proteome</keyword>
<feature type="region of interest" description="Disordered" evidence="1">
    <location>
        <begin position="21"/>
        <end position="59"/>
    </location>
</feature>
<accession>W2S7T0</accession>
<organism evidence="3 4">
    <name type="scientific">Cyphellophora europaea (strain CBS 101466)</name>
    <name type="common">Phialophora europaea</name>
    <dbReference type="NCBI Taxonomy" id="1220924"/>
    <lineage>
        <taxon>Eukaryota</taxon>
        <taxon>Fungi</taxon>
        <taxon>Dikarya</taxon>
        <taxon>Ascomycota</taxon>
        <taxon>Pezizomycotina</taxon>
        <taxon>Eurotiomycetes</taxon>
        <taxon>Chaetothyriomycetidae</taxon>
        <taxon>Chaetothyriales</taxon>
        <taxon>Cyphellophoraceae</taxon>
        <taxon>Cyphellophora</taxon>
    </lineage>
</organism>
<dbReference type="GeneID" id="19977699"/>
<dbReference type="GO" id="GO:0005739">
    <property type="term" value="C:mitochondrion"/>
    <property type="evidence" value="ECO:0007669"/>
    <property type="project" value="GOC"/>
</dbReference>
<protein>
    <recommendedName>
        <fullName evidence="2">Zinc finger CHCC-type domain-containing protein</fullName>
    </recommendedName>
</protein>
<dbReference type="AlphaFoldDB" id="W2S7T0"/>
<reference evidence="3 4" key="1">
    <citation type="submission" date="2013-03" db="EMBL/GenBank/DDBJ databases">
        <title>The Genome Sequence of Phialophora europaea CBS 101466.</title>
        <authorList>
            <consortium name="The Broad Institute Genomics Platform"/>
            <person name="Cuomo C."/>
            <person name="de Hoog S."/>
            <person name="Gorbushina A."/>
            <person name="Walker B."/>
            <person name="Young S.K."/>
            <person name="Zeng Q."/>
            <person name="Gargeya S."/>
            <person name="Fitzgerald M."/>
            <person name="Haas B."/>
            <person name="Abouelleil A."/>
            <person name="Allen A.W."/>
            <person name="Alvarado L."/>
            <person name="Arachchi H.M."/>
            <person name="Berlin A.M."/>
            <person name="Chapman S.B."/>
            <person name="Gainer-Dewar J."/>
            <person name="Goldberg J."/>
            <person name="Griggs A."/>
            <person name="Gujja S."/>
            <person name="Hansen M."/>
            <person name="Howarth C."/>
            <person name="Imamovic A."/>
            <person name="Ireland A."/>
            <person name="Larimer J."/>
            <person name="McCowan C."/>
            <person name="Murphy C."/>
            <person name="Pearson M."/>
            <person name="Poon T.W."/>
            <person name="Priest M."/>
            <person name="Roberts A."/>
            <person name="Saif S."/>
            <person name="Shea T."/>
            <person name="Sisk P."/>
            <person name="Sykes S."/>
            <person name="Wortman J."/>
            <person name="Nusbaum C."/>
            <person name="Birren B."/>
        </authorList>
    </citation>
    <scope>NUCLEOTIDE SEQUENCE [LARGE SCALE GENOMIC DNA]</scope>
    <source>
        <strain evidence="3 4">CBS 101466</strain>
    </source>
</reference>
<dbReference type="EMBL" id="KB822714">
    <property type="protein sequence ID" value="ETN44690.1"/>
    <property type="molecule type" value="Genomic_DNA"/>
</dbReference>
<dbReference type="PANTHER" id="PTHR13156:SF0">
    <property type="entry name" value="NADH DEHYDROGENASE [UBIQUINONE] IRON-SULFUR PROTEIN 6, MITOCHONDRIAL"/>
    <property type="match status" value="1"/>
</dbReference>
<dbReference type="Gene3D" id="2.60.260.40">
    <property type="entry name" value="q5lls5 like domains"/>
    <property type="match status" value="1"/>
</dbReference>